<accession>A0A392SCY2</accession>
<proteinExistence type="predicted"/>
<evidence type="ECO:0000313" key="1">
    <source>
        <dbReference type="EMBL" id="MCI46054.1"/>
    </source>
</evidence>
<dbReference type="Proteomes" id="UP000265520">
    <property type="component" value="Unassembled WGS sequence"/>
</dbReference>
<keyword evidence="2" id="KW-1185">Reference proteome</keyword>
<organism evidence="1 2">
    <name type="scientific">Trifolium medium</name>
    <dbReference type="NCBI Taxonomy" id="97028"/>
    <lineage>
        <taxon>Eukaryota</taxon>
        <taxon>Viridiplantae</taxon>
        <taxon>Streptophyta</taxon>
        <taxon>Embryophyta</taxon>
        <taxon>Tracheophyta</taxon>
        <taxon>Spermatophyta</taxon>
        <taxon>Magnoliopsida</taxon>
        <taxon>eudicotyledons</taxon>
        <taxon>Gunneridae</taxon>
        <taxon>Pentapetalae</taxon>
        <taxon>rosids</taxon>
        <taxon>fabids</taxon>
        <taxon>Fabales</taxon>
        <taxon>Fabaceae</taxon>
        <taxon>Papilionoideae</taxon>
        <taxon>50 kb inversion clade</taxon>
        <taxon>NPAAA clade</taxon>
        <taxon>Hologalegina</taxon>
        <taxon>IRL clade</taxon>
        <taxon>Trifolieae</taxon>
        <taxon>Trifolium</taxon>
    </lineage>
</organism>
<feature type="non-terminal residue" evidence="1">
    <location>
        <position position="1"/>
    </location>
</feature>
<sequence>FTSLWNISPFVYTLEVDTGVHLLLPVHRVNFSVEPCFPNIVSALTVISLLSI</sequence>
<name>A0A392SCY2_9FABA</name>
<dbReference type="EMBL" id="LXQA010352160">
    <property type="protein sequence ID" value="MCI46054.1"/>
    <property type="molecule type" value="Genomic_DNA"/>
</dbReference>
<comment type="caution">
    <text evidence="1">The sequence shown here is derived from an EMBL/GenBank/DDBJ whole genome shotgun (WGS) entry which is preliminary data.</text>
</comment>
<dbReference type="AlphaFoldDB" id="A0A392SCY2"/>
<protein>
    <submittedName>
        <fullName evidence="1">Uncharacterized protein</fullName>
    </submittedName>
</protein>
<reference evidence="1 2" key="1">
    <citation type="journal article" date="2018" name="Front. Plant Sci.">
        <title>Red Clover (Trifolium pratense) and Zigzag Clover (T. medium) - A Picture of Genomic Similarities and Differences.</title>
        <authorList>
            <person name="Dluhosova J."/>
            <person name="Istvanek J."/>
            <person name="Nedelnik J."/>
            <person name="Repkova J."/>
        </authorList>
    </citation>
    <scope>NUCLEOTIDE SEQUENCE [LARGE SCALE GENOMIC DNA]</scope>
    <source>
        <strain evidence="2">cv. 10/8</strain>
        <tissue evidence="1">Leaf</tissue>
    </source>
</reference>
<evidence type="ECO:0000313" key="2">
    <source>
        <dbReference type="Proteomes" id="UP000265520"/>
    </source>
</evidence>